<evidence type="ECO:0000313" key="2">
    <source>
        <dbReference type="Proteomes" id="UP000691718"/>
    </source>
</evidence>
<proteinExistence type="predicted"/>
<keyword evidence="2" id="KW-1185">Reference proteome</keyword>
<comment type="caution">
    <text evidence="1">The sequence shown here is derived from an EMBL/GenBank/DDBJ whole genome shotgun (WGS) entry which is preliminary data.</text>
</comment>
<protein>
    <submittedName>
        <fullName evidence="1">(apollo) hypothetical protein</fullName>
    </submittedName>
</protein>
<gene>
    <name evidence="1" type="ORF">PAPOLLO_LOCUS4539</name>
</gene>
<accession>A0A8S3WCD9</accession>
<organism evidence="1 2">
    <name type="scientific">Parnassius apollo</name>
    <name type="common">Apollo butterfly</name>
    <name type="synonym">Papilio apollo</name>
    <dbReference type="NCBI Taxonomy" id="110799"/>
    <lineage>
        <taxon>Eukaryota</taxon>
        <taxon>Metazoa</taxon>
        <taxon>Ecdysozoa</taxon>
        <taxon>Arthropoda</taxon>
        <taxon>Hexapoda</taxon>
        <taxon>Insecta</taxon>
        <taxon>Pterygota</taxon>
        <taxon>Neoptera</taxon>
        <taxon>Endopterygota</taxon>
        <taxon>Lepidoptera</taxon>
        <taxon>Glossata</taxon>
        <taxon>Ditrysia</taxon>
        <taxon>Papilionoidea</taxon>
        <taxon>Papilionidae</taxon>
        <taxon>Parnassiinae</taxon>
        <taxon>Parnassini</taxon>
        <taxon>Parnassius</taxon>
        <taxon>Parnassius</taxon>
    </lineage>
</organism>
<dbReference type="AlphaFoldDB" id="A0A8S3WCD9"/>
<sequence>MESMLTELTLESGIEFSEFLRMSTSDFEIPLQELAPLITKKDTKLRKAIPTKVWFCGDGDGDGWIEDCKFGYVVTEMVMNGSVTGRFGSVVTEMALDGLKTRKFGSVVTEMVMNGSVTGRFGSVVTEMALDGLKIGKFGYVVTETAMDGSEIDIDVLGQPDLSCIL</sequence>
<dbReference type="OrthoDB" id="7396905at2759"/>
<reference evidence="1" key="1">
    <citation type="submission" date="2021-04" db="EMBL/GenBank/DDBJ databases">
        <authorList>
            <person name="Tunstrom K."/>
        </authorList>
    </citation>
    <scope>NUCLEOTIDE SEQUENCE</scope>
</reference>
<name>A0A8S3WCD9_PARAO</name>
<evidence type="ECO:0000313" key="1">
    <source>
        <dbReference type="EMBL" id="CAG4952067.1"/>
    </source>
</evidence>
<dbReference type="EMBL" id="CAJQZP010000280">
    <property type="protein sequence ID" value="CAG4952067.1"/>
    <property type="molecule type" value="Genomic_DNA"/>
</dbReference>
<dbReference type="Proteomes" id="UP000691718">
    <property type="component" value="Unassembled WGS sequence"/>
</dbReference>